<name>A0A6C0FDN3_9ZZZZ</name>
<evidence type="ECO:0000313" key="1">
    <source>
        <dbReference type="EMBL" id="QHT39272.1"/>
    </source>
</evidence>
<accession>A0A6C0FDN3</accession>
<reference evidence="1" key="1">
    <citation type="journal article" date="2020" name="Nature">
        <title>Giant virus diversity and host interactions through global metagenomics.</title>
        <authorList>
            <person name="Schulz F."/>
            <person name="Roux S."/>
            <person name="Paez-Espino D."/>
            <person name="Jungbluth S."/>
            <person name="Walsh D.A."/>
            <person name="Denef V.J."/>
            <person name="McMahon K.D."/>
            <person name="Konstantinidis K.T."/>
            <person name="Eloe-Fadrosh E.A."/>
            <person name="Kyrpides N.C."/>
            <person name="Woyke T."/>
        </authorList>
    </citation>
    <scope>NUCLEOTIDE SEQUENCE</scope>
    <source>
        <strain evidence="1">GVMAG-S-ERX556126-94</strain>
    </source>
</reference>
<proteinExistence type="predicted"/>
<protein>
    <submittedName>
        <fullName evidence="1">Uncharacterized protein</fullName>
    </submittedName>
</protein>
<sequence length="226" mass="26077">MSVEHVLMFALVMFVFYHFMCRCNRVEGLSECDIKLKSMCGYTAGSGSCKDCNECLLQNWNYFSGVGCSQKTFYEFCSLPEQQQENTLSLYNDIDGTMIGKDKLMEILREYTSSLMKHEDKKLKLKFEILNGPDSMEINIANLAKEYKDNSIKMYGSASNYHNGTFEKYNLFSLEYGNEDKDRSEYFLFELTDIHGENLITIADNSITTTQSGKIGYHINFSYYLC</sequence>
<organism evidence="1">
    <name type="scientific">viral metagenome</name>
    <dbReference type="NCBI Taxonomy" id="1070528"/>
    <lineage>
        <taxon>unclassified sequences</taxon>
        <taxon>metagenomes</taxon>
        <taxon>organismal metagenomes</taxon>
    </lineage>
</organism>
<dbReference type="AlphaFoldDB" id="A0A6C0FDN3"/>
<dbReference type="EMBL" id="MN738840">
    <property type="protein sequence ID" value="QHT39272.1"/>
    <property type="molecule type" value="Genomic_DNA"/>
</dbReference>